<dbReference type="NCBIfam" id="TIGR00562">
    <property type="entry name" value="proto_IX_ox"/>
    <property type="match status" value="1"/>
</dbReference>
<dbReference type="PANTHER" id="PTHR42923">
    <property type="entry name" value="PROTOPORPHYRINOGEN OXIDASE"/>
    <property type="match status" value="1"/>
</dbReference>
<reference evidence="14 15" key="1">
    <citation type="submission" date="2019-02" db="EMBL/GenBank/DDBJ databases">
        <title>Genomic Encyclopedia of Type Strains, Phase IV (KMG-IV): sequencing the most valuable type-strain genomes for metagenomic binning, comparative biology and taxonomic classification.</title>
        <authorList>
            <person name="Goeker M."/>
        </authorList>
    </citation>
    <scope>NUCLEOTIDE SEQUENCE [LARGE SCALE GENOMIC DNA]</scope>
    <source>
        <strain evidence="14 15">DSM 45622</strain>
    </source>
</reference>
<keyword evidence="8 12" id="KW-0285">Flavoprotein</keyword>
<evidence type="ECO:0000256" key="5">
    <source>
        <dbReference type="ARBA" id="ARBA00008310"/>
    </source>
</evidence>
<evidence type="ECO:0000313" key="14">
    <source>
        <dbReference type="EMBL" id="RZS89504.1"/>
    </source>
</evidence>
<keyword evidence="9 12" id="KW-0274">FAD</keyword>
<evidence type="ECO:0000256" key="4">
    <source>
        <dbReference type="ARBA" id="ARBA00004744"/>
    </source>
</evidence>
<dbReference type="GO" id="GO:0004729">
    <property type="term" value="F:oxygen-dependent protoporphyrinogen oxidase activity"/>
    <property type="evidence" value="ECO:0007669"/>
    <property type="project" value="UniProtKB-UniRule"/>
</dbReference>
<comment type="catalytic activity">
    <reaction evidence="1">
        <text>coproporphyrinogen III + 3 O2 = coproporphyrin III + 3 H2O2</text>
        <dbReference type="Rhea" id="RHEA:43436"/>
        <dbReference type="ChEBI" id="CHEBI:15379"/>
        <dbReference type="ChEBI" id="CHEBI:16240"/>
        <dbReference type="ChEBI" id="CHEBI:57309"/>
        <dbReference type="ChEBI" id="CHEBI:131725"/>
        <dbReference type="EC" id="1.3.3.15"/>
    </reaction>
    <physiologicalReaction direction="left-to-right" evidence="1">
        <dbReference type="Rhea" id="RHEA:43437"/>
    </physiologicalReaction>
</comment>
<dbReference type="GO" id="GO:0005737">
    <property type="term" value="C:cytoplasm"/>
    <property type="evidence" value="ECO:0007669"/>
    <property type="project" value="UniProtKB-SubCell"/>
</dbReference>
<accession>A0A4Q7NRG7</accession>
<evidence type="ECO:0000256" key="8">
    <source>
        <dbReference type="ARBA" id="ARBA00022630"/>
    </source>
</evidence>
<dbReference type="Gene3D" id="3.50.50.60">
    <property type="entry name" value="FAD/NAD(P)-binding domain"/>
    <property type="match status" value="1"/>
</dbReference>
<comment type="function">
    <text evidence="3 12">Involved in coproporphyrin-dependent heme b biosynthesis. Catalyzes the oxidation of coproporphyrinogen III to coproporphyrin III.</text>
</comment>
<evidence type="ECO:0000256" key="2">
    <source>
        <dbReference type="ARBA" id="ARBA00001974"/>
    </source>
</evidence>
<dbReference type="SUPFAM" id="SSF51905">
    <property type="entry name" value="FAD/NAD(P)-binding domain"/>
    <property type="match status" value="1"/>
</dbReference>
<evidence type="ECO:0000256" key="3">
    <source>
        <dbReference type="ARBA" id="ARBA00002185"/>
    </source>
</evidence>
<evidence type="ECO:0000313" key="15">
    <source>
        <dbReference type="Proteomes" id="UP000293638"/>
    </source>
</evidence>
<evidence type="ECO:0000256" key="10">
    <source>
        <dbReference type="ARBA" id="ARBA00023002"/>
    </source>
</evidence>
<evidence type="ECO:0000256" key="6">
    <source>
        <dbReference type="ARBA" id="ARBA00012402"/>
    </source>
</evidence>
<dbReference type="Gene3D" id="1.10.3110.10">
    <property type="entry name" value="protoporphyrinogen ix oxidase, domain 3"/>
    <property type="match status" value="1"/>
</dbReference>
<comment type="pathway">
    <text evidence="4 12">Porphyrin-containing compound metabolism; protoheme biosynthesis.</text>
</comment>
<dbReference type="EMBL" id="SGXD01000002">
    <property type="protein sequence ID" value="RZS89504.1"/>
    <property type="molecule type" value="Genomic_DNA"/>
</dbReference>
<sequence>MAGLAAALELTRSGERPKVTLLEAADRVGGMVRVSDVGGIPVDEGAESLLARRTEAVDLARQVGLGDQLVAPATTSAGIWSRGRVHHLPSGTLLGVPTRVRSVLGAGVLSPAERVQALAGLLHAPAVPDQDEPVGDWVRRSLGPGVADRLVEPLLGGVYAGQVDELSLRSTMPALAAQLAPGRTVRAVGKRSQATGSLRRGPVFQAPVGGVGRLPLATAAELVRRGVSVRTGAEVRLVVRADRGWRVVFGPARESHALMCDAVVVALPAPQAAALLYPHAPVAATELSGIAYAGVGLVTLVLDARDGSWAPHGSGVLVPAVERRVVKAVTLSSRKWGWYADVAPGALVLRASVGRYREDDVLDLDDDALVAAVRDDLRDVVRVGGEPRAVRVTRWRQALPQYAVGHVERVARIRADVAKVPGLAVCGAAYDGVGIPAVIASGREAAHGVLRPPAAAEGGH</sequence>
<name>A0A4Q7NRG7_9ACTN</name>
<keyword evidence="12" id="KW-0963">Cytoplasm</keyword>
<dbReference type="InterPro" id="IPR004572">
    <property type="entry name" value="Protoporphyrinogen_oxidase"/>
</dbReference>
<keyword evidence="11 12" id="KW-0350">Heme biosynthesis</keyword>
<dbReference type="Gene3D" id="3.90.660.20">
    <property type="entry name" value="Protoporphyrinogen oxidase, mitochondrial, domain 2"/>
    <property type="match status" value="1"/>
</dbReference>
<evidence type="ECO:0000256" key="7">
    <source>
        <dbReference type="ARBA" id="ARBA00019046"/>
    </source>
</evidence>
<dbReference type="InterPro" id="IPR002937">
    <property type="entry name" value="Amino_oxidase"/>
</dbReference>
<evidence type="ECO:0000256" key="1">
    <source>
        <dbReference type="ARBA" id="ARBA00001755"/>
    </source>
</evidence>
<dbReference type="Pfam" id="PF01593">
    <property type="entry name" value="Amino_oxidase"/>
    <property type="match status" value="1"/>
</dbReference>
<protein>
    <recommendedName>
        <fullName evidence="7 12">Coproporphyrinogen III oxidase</fullName>
        <ecNumber evidence="6 12">1.3.3.15</ecNumber>
    </recommendedName>
</protein>
<proteinExistence type="inferred from homology"/>
<organism evidence="14 15">
    <name type="scientific">Motilibacter rhizosphaerae</name>
    <dbReference type="NCBI Taxonomy" id="598652"/>
    <lineage>
        <taxon>Bacteria</taxon>
        <taxon>Bacillati</taxon>
        <taxon>Actinomycetota</taxon>
        <taxon>Actinomycetes</taxon>
        <taxon>Motilibacterales</taxon>
        <taxon>Motilibacteraceae</taxon>
        <taxon>Motilibacter</taxon>
    </lineage>
</organism>
<dbReference type="Proteomes" id="UP000293638">
    <property type="component" value="Unassembled WGS sequence"/>
</dbReference>
<keyword evidence="15" id="KW-1185">Reference proteome</keyword>
<dbReference type="UniPathway" id="UPA00252"/>
<evidence type="ECO:0000259" key="13">
    <source>
        <dbReference type="Pfam" id="PF01593"/>
    </source>
</evidence>
<dbReference type="InterPro" id="IPR050464">
    <property type="entry name" value="Zeta_carotene_desat/Oxidored"/>
</dbReference>
<comment type="cofactor">
    <cofactor evidence="2 12">
        <name>FAD</name>
        <dbReference type="ChEBI" id="CHEBI:57692"/>
    </cofactor>
</comment>
<gene>
    <name evidence="14" type="ORF">EV189_1271</name>
</gene>
<dbReference type="InterPro" id="IPR036188">
    <property type="entry name" value="FAD/NAD-bd_sf"/>
</dbReference>
<dbReference type="EC" id="1.3.3.15" evidence="6 12"/>
<dbReference type="PANTHER" id="PTHR42923:SF3">
    <property type="entry name" value="PROTOPORPHYRINOGEN OXIDASE"/>
    <property type="match status" value="1"/>
</dbReference>
<comment type="caution">
    <text evidence="14">The sequence shown here is derived from an EMBL/GenBank/DDBJ whole genome shotgun (WGS) entry which is preliminary data.</text>
</comment>
<dbReference type="GO" id="GO:0006783">
    <property type="term" value="P:heme biosynthetic process"/>
    <property type="evidence" value="ECO:0007669"/>
    <property type="project" value="UniProtKB-UniRule"/>
</dbReference>
<comment type="similarity">
    <text evidence="5 12">Belongs to the protoporphyrinogen/coproporphyrinogen oxidase family. Coproporphyrinogen III oxidase subfamily.</text>
</comment>
<evidence type="ECO:0000256" key="9">
    <source>
        <dbReference type="ARBA" id="ARBA00022827"/>
    </source>
</evidence>
<keyword evidence="10 12" id="KW-0560">Oxidoreductase</keyword>
<dbReference type="AlphaFoldDB" id="A0A4Q7NRG7"/>
<evidence type="ECO:0000256" key="12">
    <source>
        <dbReference type="RuleBase" id="RU364052"/>
    </source>
</evidence>
<dbReference type="SUPFAM" id="SSF54373">
    <property type="entry name" value="FAD-linked reductases, C-terminal domain"/>
    <property type="match status" value="1"/>
</dbReference>
<comment type="subcellular location">
    <subcellularLocation>
        <location evidence="12">Cytoplasm</location>
    </subcellularLocation>
</comment>
<evidence type="ECO:0000256" key="11">
    <source>
        <dbReference type="ARBA" id="ARBA00023133"/>
    </source>
</evidence>
<feature type="domain" description="Amine oxidase" evidence="13">
    <location>
        <begin position="1"/>
        <end position="449"/>
    </location>
</feature>